<dbReference type="STRING" id="1314777.A0A164Q381"/>
<sequence length="345" mass="38482">MAMEASFRERRQESLAKKRVFRVCDLIKKTIVVQKGQVLGTAWNPERLAHFSISYDIPVRPSQRIDLSTSLSQPLFIKSPLATTQFRVNEVEEDNPVKTRKSRRIGSNVVESDWDDFMAYGSPTSKAKGKLVRKKRTVQPGCGVIQDVDELGVTDDEGDDVALRSHRKICDKCRRGPSHELLQKHRKLKKGRKSKTRGEFEISVTENFESLGGWVRCLKCCVVAHWKCVATDQRDQIIFASQAQGDQHRETTDFLCNHCSNGGICIDCKEPAIAPELLAKLRPGVANAEVKVKEGREAQDEPMDIVKEESKEANKAVISGGGKDDPTAMDDSNNDADAMEVAGEL</sequence>
<name>A0A164Q381_9AGAM</name>
<accession>A0A164Q381</accession>
<proteinExistence type="predicted"/>
<reference evidence="2 3" key="1">
    <citation type="journal article" date="2016" name="Mol. Biol. Evol.">
        <title>Comparative Genomics of Early-Diverging Mushroom-Forming Fungi Provides Insights into the Origins of Lignocellulose Decay Capabilities.</title>
        <authorList>
            <person name="Nagy L.G."/>
            <person name="Riley R."/>
            <person name="Tritt A."/>
            <person name="Adam C."/>
            <person name="Daum C."/>
            <person name="Floudas D."/>
            <person name="Sun H."/>
            <person name="Yadav J.S."/>
            <person name="Pangilinan J."/>
            <person name="Larsson K.H."/>
            <person name="Matsuura K."/>
            <person name="Barry K."/>
            <person name="Labutti K."/>
            <person name="Kuo R."/>
            <person name="Ohm R.A."/>
            <person name="Bhattacharya S.S."/>
            <person name="Shirouzu T."/>
            <person name="Yoshinaga Y."/>
            <person name="Martin F.M."/>
            <person name="Grigoriev I.V."/>
            <person name="Hibbett D.S."/>
        </authorList>
    </citation>
    <scope>NUCLEOTIDE SEQUENCE [LARGE SCALE GENOMIC DNA]</scope>
    <source>
        <strain evidence="2 3">HHB9708</strain>
    </source>
</reference>
<dbReference type="AlphaFoldDB" id="A0A164Q381"/>
<evidence type="ECO:0000256" key="1">
    <source>
        <dbReference type="SAM" id="MobiDB-lite"/>
    </source>
</evidence>
<dbReference type="EMBL" id="KV419428">
    <property type="protein sequence ID" value="KZS89285.1"/>
    <property type="molecule type" value="Genomic_DNA"/>
</dbReference>
<organism evidence="2 3">
    <name type="scientific">Sistotremastrum niveocremeum HHB9708</name>
    <dbReference type="NCBI Taxonomy" id="1314777"/>
    <lineage>
        <taxon>Eukaryota</taxon>
        <taxon>Fungi</taxon>
        <taxon>Dikarya</taxon>
        <taxon>Basidiomycota</taxon>
        <taxon>Agaricomycotina</taxon>
        <taxon>Agaricomycetes</taxon>
        <taxon>Sistotremastrales</taxon>
        <taxon>Sistotremastraceae</taxon>
        <taxon>Sertulicium</taxon>
        <taxon>Sertulicium niveocremeum</taxon>
    </lineage>
</organism>
<protein>
    <submittedName>
        <fullName evidence="2">Uncharacterized protein</fullName>
    </submittedName>
</protein>
<feature type="region of interest" description="Disordered" evidence="1">
    <location>
        <begin position="310"/>
        <end position="345"/>
    </location>
</feature>
<dbReference type="Proteomes" id="UP000076722">
    <property type="component" value="Unassembled WGS sequence"/>
</dbReference>
<evidence type="ECO:0000313" key="2">
    <source>
        <dbReference type="EMBL" id="KZS89285.1"/>
    </source>
</evidence>
<gene>
    <name evidence="2" type="ORF">SISNIDRAFT_489260</name>
</gene>
<evidence type="ECO:0000313" key="3">
    <source>
        <dbReference type="Proteomes" id="UP000076722"/>
    </source>
</evidence>
<dbReference type="OrthoDB" id="5857104at2759"/>
<keyword evidence="3" id="KW-1185">Reference proteome</keyword>